<evidence type="ECO:0000313" key="2">
    <source>
        <dbReference type="EMBL" id="GIL30810.1"/>
    </source>
</evidence>
<feature type="compositionally biased region" description="Basic and acidic residues" evidence="1">
    <location>
        <begin position="132"/>
        <end position="147"/>
    </location>
</feature>
<dbReference type="EMBL" id="BOPO01000127">
    <property type="protein sequence ID" value="GIL30810.1"/>
    <property type="molecule type" value="Genomic_DNA"/>
</dbReference>
<feature type="region of interest" description="Disordered" evidence="1">
    <location>
        <begin position="44"/>
        <end position="108"/>
    </location>
</feature>
<evidence type="ECO:0000313" key="3">
    <source>
        <dbReference type="Proteomes" id="UP000614996"/>
    </source>
</evidence>
<dbReference type="RefSeq" id="WP_207128397.1">
    <property type="nucleotide sequence ID" value="NZ_BOPO01000127.1"/>
</dbReference>
<dbReference type="Proteomes" id="UP000614996">
    <property type="component" value="Unassembled WGS sequence"/>
</dbReference>
<feature type="compositionally biased region" description="Gly residues" evidence="1">
    <location>
        <begin position="96"/>
        <end position="108"/>
    </location>
</feature>
<feature type="compositionally biased region" description="Low complexity" evidence="1">
    <location>
        <begin position="86"/>
        <end position="95"/>
    </location>
</feature>
<feature type="region of interest" description="Disordered" evidence="1">
    <location>
        <begin position="120"/>
        <end position="173"/>
    </location>
</feature>
<accession>A0A8J4AHS0</accession>
<keyword evidence="3" id="KW-1185">Reference proteome</keyword>
<organism evidence="2 3">
    <name type="scientific">Actinocatenispora comari</name>
    <dbReference type="NCBI Taxonomy" id="2807577"/>
    <lineage>
        <taxon>Bacteria</taxon>
        <taxon>Bacillati</taxon>
        <taxon>Actinomycetota</taxon>
        <taxon>Actinomycetes</taxon>
        <taxon>Micromonosporales</taxon>
        <taxon>Micromonosporaceae</taxon>
        <taxon>Actinocatenispora</taxon>
    </lineage>
</organism>
<gene>
    <name evidence="2" type="ORF">NUM_60640</name>
</gene>
<protein>
    <submittedName>
        <fullName evidence="2">Uncharacterized protein</fullName>
    </submittedName>
</protein>
<comment type="caution">
    <text evidence="2">The sequence shown here is derived from an EMBL/GenBank/DDBJ whole genome shotgun (WGS) entry which is preliminary data.</text>
</comment>
<dbReference type="AlphaFoldDB" id="A0A8J4AHS0"/>
<proteinExistence type="predicted"/>
<name>A0A8J4AHS0_9ACTN</name>
<sequence length="173" mass="17362">MTSFAASATGAGITLVGEIVDLDSRSGSDLSSMSVRWLGVTVGPTGAFRTVRSDPGPAGDHGRPGAPSADTAGHPTASPDGAAHHGATPDSPADGGAAGDGVAGGWGSGAFLASAMRAADGGGASFIPPQRSGDDPRRSDRPDQDRRPGRRGLTGSIRRLIDGPQGRHRRTHH</sequence>
<reference evidence="3" key="1">
    <citation type="journal article" date="2021" name="Int. J. Syst. Evol. Microbiol.">
        <title>Actinocatenispora comari sp. nov., an endophytic actinomycete isolated from aerial parts of Comarum salesowianum.</title>
        <authorList>
            <person name="Oyunbileg N."/>
            <person name="Iizaka Y."/>
            <person name="Hamada M."/>
            <person name="Davaapurev B.O."/>
            <person name="Fukumoto A."/>
            <person name="Tsetseg B."/>
            <person name="Kato F."/>
            <person name="Tamura T."/>
            <person name="Batkhuu J."/>
            <person name="Anzai Y."/>
        </authorList>
    </citation>
    <scope>NUCLEOTIDE SEQUENCE [LARGE SCALE GENOMIC DNA]</scope>
    <source>
        <strain evidence="3">NUM-2625</strain>
    </source>
</reference>
<evidence type="ECO:0000256" key="1">
    <source>
        <dbReference type="SAM" id="MobiDB-lite"/>
    </source>
</evidence>